<sequence length="232" mass="23282">MMRSLVARLSGGAWLLLPVLATGCGGPSLQDEAQALAACPAQPQPFADRVASYSPGLNAGFGQQDFPGIVLGPPQGAGAGSGSVDVLSLGRGGDIVLEFTDVGVVDGPGVDLLVFENVFISPIGPYTERGIVSVSEDGQTWHEFPCASTDAAGGYPGCAGTTPVYSSPANGVSATDPTVAGGNGFDLATLGVPRARFVRVRDAGNNPNGSPSSGFDLDAVAVVNGYALCQTP</sequence>
<proteinExistence type="predicted"/>
<reference evidence="2" key="1">
    <citation type="submission" date="2013-05" db="EMBL/GenBank/DDBJ databases">
        <title>Genome assembly of Cystobacter fuscus DSM 2262.</title>
        <authorList>
            <person name="Sharma G."/>
            <person name="Khatri I."/>
            <person name="Kaur C."/>
            <person name="Mayilraj S."/>
            <person name="Subramanian S."/>
        </authorList>
    </citation>
    <scope>NUCLEOTIDE SEQUENCE [LARGE SCALE GENOMIC DNA]</scope>
    <source>
        <strain evidence="2">DSM 2262</strain>
    </source>
</reference>
<name>S9QJH4_CYSF2</name>
<accession>S9QJH4</accession>
<dbReference type="RefSeq" id="WP_002622483.1">
    <property type="nucleotide sequence ID" value="NZ_ANAH02000010.1"/>
</dbReference>
<feature type="signal peptide" evidence="1">
    <location>
        <begin position="1"/>
        <end position="21"/>
    </location>
</feature>
<dbReference type="AlphaFoldDB" id="S9QJH4"/>
<evidence type="ECO:0000256" key="1">
    <source>
        <dbReference type="SAM" id="SignalP"/>
    </source>
</evidence>
<gene>
    <name evidence="2" type="ORF">D187_001227</name>
</gene>
<dbReference type="PROSITE" id="PS51257">
    <property type="entry name" value="PROKAR_LIPOPROTEIN"/>
    <property type="match status" value="1"/>
</dbReference>
<feature type="chain" id="PRO_5004555073" evidence="1">
    <location>
        <begin position="22"/>
        <end position="232"/>
    </location>
</feature>
<evidence type="ECO:0000313" key="2">
    <source>
        <dbReference type="EMBL" id="EPX61444.1"/>
    </source>
</evidence>
<dbReference type="Proteomes" id="UP000011682">
    <property type="component" value="Unassembled WGS sequence"/>
</dbReference>
<dbReference type="eggNOG" id="COG2885">
    <property type="taxonomic scope" value="Bacteria"/>
</dbReference>
<dbReference type="EMBL" id="ANAH02000010">
    <property type="protein sequence ID" value="EPX61444.1"/>
    <property type="molecule type" value="Genomic_DNA"/>
</dbReference>
<keyword evidence="1" id="KW-0732">Signal</keyword>
<protein>
    <submittedName>
        <fullName evidence="2">Cell surface protein</fullName>
    </submittedName>
</protein>
<keyword evidence="3" id="KW-1185">Reference proteome</keyword>
<comment type="caution">
    <text evidence="2">The sequence shown here is derived from an EMBL/GenBank/DDBJ whole genome shotgun (WGS) entry which is preliminary data.</text>
</comment>
<organism evidence="2 3">
    <name type="scientific">Cystobacter fuscus (strain ATCC 25194 / DSM 2262 / NBRC 100088 / M29)</name>
    <dbReference type="NCBI Taxonomy" id="1242864"/>
    <lineage>
        <taxon>Bacteria</taxon>
        <taxon>Pseudomonadati</taxon>
        <taxon>Myxococcota</taxon>
        <taxon>Myxococcia</taxon>
        <taxon>Myxococcales</taxon>
        <taxon>Cystobacterineae</taxon>
        <taxon>Archangiaceae</taxon>
        <taxon>Cystobacter</taxon>
    </lineage>
</organism>
<evidence type="ECO:0000313" key="3">
    <source>
        <dbReference type="Proteomes" id="UP000011682"/>
    </source>
</evidence>